<name>A0A9P6EVG2_9FUNG</name>
<sequence length="271" mass="29965">VGDITVSQYNSRYGEEGGDEITIIVNARGSSGEIARAVTLGTITNPDDSSLEANVYLSLYDWDRDRALRRGCVNTDVHIIFPQNMTHFDSFKVHNRNKGDVRFNLGEPDYRGTPRASGPADANVVMDRLDVKTNDGRVFFTNAVVKEYLKVVAAQGSISGQITVDKQVEIESKEHTHLSVFSSSTDLDLKVSAETRAAVSVKSGFFGHVALKSWSKLYLPSMGADDNKFVRQGRTSQTLTGYFPYPNGTEPTTYLPRIEVSGERADFVLQR</sequence>
<evidence type="ECO:0000313" key="2">
    <source>
        <dbReference type="Proteomes" id="UP000723463"/>
    </source>
</evidence>
<dbReference type="EMBL" id="JAAAXW010000526">
    <property type="protein sequence ID" value="KAF9536860.1"/>
    <property type="molecule type" value="Genomic_DNA"/>
</dbReference>
<keyword evidence="2" id="KW-1185">Reference proteome</keyword>
<reference evidence="1" key="1">
    <citation type="journal article" date="2020" name="Fungal Divers.">
        <title>Resolving the Mortierellaceae phylogeny through synthesis of multi-gene phylogenetics and phylogenomics.</title>
        <authorList>
            <person name="Vandepol N."/>
            <person name="Liber J."/>
            <person name="Desiro A."/>
            <person name="Na H."/>
            <person name="Kennedy M."/>
            <person name="Barry K."/>
            <person name="Grigoriev I.V."/>
            <person name="Miller A.N."/>
            <person name="O'Donnell K."/>
            <person name="Stajich J.E."/>
            <person name="Bonito G."/>
        </authorList>
    </citation>
    <scope>NUCLEOTIDE SEQUENCE</scope>
    <source>
        <strain evidence="1">NRRL 2591</strain>
    </source>
</reference>
<organism evidence="1 2">
    <name type="scientific">Mortierella hygrophila</name>
    <dbReference type="NCBI Taxonomy" id="979708"/>
    <lineage>
        <taxon>Eukaryota</taxon>
        <taxon>Fungi</taxon>
        <taxon>Fungi incertae sedis</taxon>
        <taxon>Mucoromycota</taxon>
        <taxon>Mortierellomycotina</taxon>
        <taxon>Mortierellomycetes</taxon>
        <taxon>Mortierellales</taxon>
        <taxon>Mortierellaceae</taxon>
        <taxon>Mortierella</taxon>
    </lineage>
</organism>
<accession>A0A9P6EVG2</accession>
<dbReference type="AlphaFoldDB" id="A0A9P6EVG2"/>
<protein>
    <submittedName>
        <fullName evidence="1">Uncharacterized protein</fullName>
    </submittedName>
</protein>
<gene>
    <name evidence="1" type="ORF">EC957_009518</name>
</gene>
<evidence type="ECO:0000313" key="1">
    <source>
        <dbReference type="EMBL" id="KAF9536860.1"/>
    </source>
</evidence>
<proteinExistence type="predicted"/>
<dbReference type="Proteomes" id="UP000723463">
    <property type="component" value="Unassembled WGS sequence"/>
</dbReference>
<comment type="caution">
    <text evidence="1">The sequence shown here is derived from an EMBL/GenBank/DDBJ whole genome shotgun (WGS) entry which is preliminary data.</text>
</comment>
<feature type="non-terminal residue" evidence="1">
    <location>
        <position position="271"/>
    </location>
</feature>